<dbReference type="EMBL" id="CCBP010000310">
    <property type="protein sequence ID" value="CDO75907.1"/>
    <property type="molecule type" value="Genomic_DNA"/>
</dbReference>
<evidence type="ECO:0000313" key="4">
    <source>
        <dbReference type="Proteomes" id="UP000029665"/>
    </source>
</evidence>
<organism evidence="3 4">
    <name type="scientific">Pycnoporus cinnabarinus</name>
    <name type="common">Cinnabar-red polypore</name>
    <name type="synonym">Trametes cinnabarina</name>
    <dbReference type="NCBI Taxonomy" id="5643"/>
    <lineage>
        <taxon>Eukaryota</taxon>
        <taxon>Fungi</taxon>
        <taxon>Dikarya</taxon>
        <taxon>Basidiomycota</taxon>
        <taxon>Agaricomycotina</taxon>
        <taxon>Agaricomycetes</taxon>
        <taxon>Polyporales</taxon>
        <taxon>Polyporaceae</taxon>
        <taxon>Trametes</taxon>
    </lineage>
</organism>
<feature type="compositionally biased region" description="Basic residues" evidence="1">
    <location>
        <begin position="380"/>
        <end position="396"/>
    </location>
</feature>
<dbReference type="AlphaFoldDB" id="A0A060SN14"/>
<proteinExistence type="predicted"/>
<feature type="region of interest" description="Disordered" evidence="1">
    <location>
        <begin position="307"/>
        <end position="399"/>
    </location>
</feature>
<dbReference type="Pfam" id="PF20149">
    <property type="entry name" value="DUF6532"/>
    <property type="match status" value="1"/>
</dbReference>
<sequence length="650" mass="71919">MWSPANEGGSRQKKEQNTVSATIHKSRGLAKDRPTNGSSAPAKSVGKAPAEQNTGASTEGKPRLHGSTAAAKVTPAQCAQQNFRVETLSSNRTSQKANTINFSAQTHTMPRSHATPVQHIAGQRQASTPASLNKHHRLSKEAAARLAALRDPYAGRSRSQSPHQQASTSFTEPVASSSSVMGPKQRPGDGCRAPVSPSDHLWFLGSTGLLHGKDRRSLQPNDPVQLLREYNLSAMSQGIGQTIPTKRVDYRTQATPVPATQNEFVRVGPGFLRDNYSDDNDDVDMDDYIPQARAYAKAQAYQYDEVPEVEHDVSSPDIDTQTVYDNDFDDEQPEHEVADNDLHNERPASPQSVVSYGPGEPQSEEDTQTGGMSPHDTPYRKARRTAGPREGRHRARKGDYEPQVQEILHEAAKIFKSFICLCDAYPNKLHERAWVAEAWQKAATNLDIQLASNSKLLSIIMQYSWNLRGEAYNRQRVSLLSRAHAFAYEIIGERPESHVGLYEAEIIQLVINRIFYKTATDDAVRLATTYEPFPSVGLTLVLTAIQCVIDEWESGVFLKVTFSEENYYGVYKRHLQELCAFEDESGLDHILMEICTKISVCGREHARAPARNQHNPEVLSRSAISDAVASYKRQKDAARWAGSEAPSSSG</sequence>
<feature type="domain" description="DUF6532" evidence="2">
    <location>
        <begin position="471"/>
        <end position="580"/>
    </location>
</feature>
<feature type="region of interest" description="Disordered" evidence="1">
    <location>
        <begin position="1"/>
        <end position="112"/>
    </location>
</feature>
<feature type="region of interest" description="Disordered" evidence="1">
    <location>
        <begin position="153"/>
        <end position="194"/>
    </location>
</feature>
<dbReference type="STRING" id="5643.A0A060SN14"/>
<dbReference type="HOGENOM" id="CLU_409467_0_0_1"/>
<comment type="caution">
    <text evidence="3">The sequence shown here is derived from an EMBL/GenBank/DDBJ whole genome shotgun (WGS) entry which is preliminary data.</text>
</comment>
<evidence type="ECO:0000313" key="3">
    <source>
        <dbReference type="EMBL" id="CDO75907.1"/>
    </source>
</evidence>
<feature type="compositionally biased region" description="Basic and acidic residues" evidence="1">
    <location>
        <begin position="334"/>
        <end position="346"/>
    </location>
</feature>
<feature type="compositionally biased region" description="Polar residues" evidence="1">
    <location>
        <begin position="77"/>
        <end position="109"/>
    </location>
</feature>
<reference evidence="3" key="1">
    <citation type="submission" date="2014-01" db="EMBL/GenBank/DDBJ databases">
        <title>The genome of the white-rot fungus Pycnoporus cinnabarinus: a basidiomycete model with a versatile arsenal for lignocellulosic biomass breakdown.</title>
        <authorList>
            <person name="Levasseur A."/>
            <person name="Lomascolo A."/>
            <person name="Ruiz-Duenas F.J."/>
            <person name="Uzan E."/>
            <person name="Piumi F."/>
            <person name="Kues U."/>
            <person name="Ram A.F.J."/>
            <person name="Murat C."/>
            <person name="Haon M."/>
            <person name="Benoit I."/>
            <person name="Arfi Y."/>
            <person name="Chevret D."/>
            <person name="Drula E."/>
            <person name="Kwon M.J."/>
            <person name="Gouret P."/>
            <person name="Lesage-Meessen L."/>
            <person name="Lombard V."/>
            <person name="Mariette J."/>
            <person name="Noirot C."/>
            <person name="Park J."/>
            <person name="Patyshakuliyeva A."/>
            <person name="Wieneger R.A.B."/>
            <person name="Wosten H.A.B."/>
            <person name="Martin F."/>
            <person name="Coutinho P.M."/>
            <person name="de Vries R."/>
            <person name="Martinez A.T."/>
            <person name="Klopp C."/>
            <person name="Pontarotti P."/>
            <person name="Henrissat B."/>
            <person name="Record E."/>
        </authorList>
    </citation>
    <scope>NUCLEOTIDE SEQUENCE [LARGE SCALE GENOMIC DNA]</scope>
    <source>
        <strain evidence="3">BRFM137</strain>
    </source>
</reference>
<protein>
    <recommendedName>
        <fullName evidence="2">DUF6532 domain-containing protein</fullName>
    </recommendedName>
</protein>
<dbReference type="InterPro" id="IPR045341">
    <property type="entry name" value="DUF6532"/>
</dbReference>
<keyword evidence="4" id="KW-1185">Reference proteome</keyword>
<evidence type="ECO:0000259" key="2">
    <source>
        <dbReference type="Pfam" id="PF20149"/>
    </source>
</evidence>
<gene>
    <name evidence="3" type="ORF">BN946_scf184877.g1</name>
</gene>
<dbReference type="OrthoDB" id="3268553at2759"/>
<feature type="compositionally biased region" description="Polar residues" evidence="1">
    <location>
        <begin position="157"/>
        <end position="180"/>
    </location>
</feature>
<evidence type="ECO:0000256" key="1">
    <source>
        <dbReference type="SAM" id="MobiDB-lite"/>
    </source>
</evidence>
<accession>A0A060SN14</accession>
<dbReference type="Proteomes" id="UP000029665">
    <property type="component" value="Unassembled WGS sequence"/>
</dbReference>
<name>A0A060SN14_PYCCI</name>
<dbReference type="OMA" id="HILMEIC"/>